<name>A0A813ZHU9_9BILA</name>
<dbReference type="EMBL" id="CAJNOO010000306">
    <property type="protein sequence ID" value="CAF0898535.1"/>
    <property type="molecule type" value="Genomic_DNA"/>
</dbReference>
<evidence type="ECO:0000313" key="2">
    <source>
        <dbReference type="EMBL" id="CAF0898535.1"/>
    </source>
</evidence>
<organism evidence="2 3">
    <name type="scientific">Rotaria sordida</name>
    <dbReference type="NCBI Taxonomy" id="392033"/>
    <lineage>
        <taxon>Eukaryota</taxon>
        <taxon>Metazoa</taxon>
        <taxon>Spiralia</taxon>
        <taxon>Gnathifera</taxon>
        <taxon>Rotifera</taxon>
        <taxon>Eurotatoria</taxon>
        <taxon>Bdelloidea</taxon>
        <taxon>Philodinida</taxon>
        <taxon>Philodinidae</taxon>
        <taxon>Rotaria</taxon>
    </lineage>
</organism>
<reference evidence="2" key="1">
    <citation type="submission" date="2021-02" db="EMBL/GenBank/DDBJ databases">
        <authorList>
            <person name="Nowell W R."/>
        </authorList>
    </citation>
    <scope>NUCLEOTIDE SEQUENCE</scope>
</reference>
<keyword evidence="1" id="KW-0472">Membrane</keyword>
<sequence>MKNSQRLLSFNIFIYFLLCIILLPKYIQCYMTTIITHEYYSPESNFTNKTYETQTNGFVSTKGSQTIVRNGKAFILTGINGNFDGCEQPINPMNIANGIAIIQRGGNCTFSVKITRAKQYGASDGQDHLTLKLNTPPVHSLGDEIKVEFKVQPNWYYNGTRCTNFNPIIFTKDNWQEPQQVDMSFIDYGCCTYAIIATGGGYDWQYQISTFVVYACDGQAGYGCKDKYPCGA</sequence>
<dbReference type="OrthoDB" id="10329716at2759"/>
<proteinExistence type="predicted"/>
<dbReference type="Gene3D" id="3.50.30.30">
    <property type="match status" value="1"/>
</dbReference>
<protein>
    <submittedName>
        <fullName evidence="2">Uncharacterized protein</fullName>
    </submittedName>
</protein>
<feature type="transmembrane region" description="Helical" evidence="1">
    <location>
        <begin position="7"/>
        <end position="27"/>
    </location>
</feature>
<evidence type="ECO:0000313" key="3">
    <source>
        <dbReference type="Proteomes" id="UP000663882"/>
    </source>
</evidence>
<accession>A0A813ZHU9</accession>
<comment type="caution">
    <text evidence="2">The sequence shown here is derived from an EMBL/GenBank/DDBJ whole genome shotgun (WGS) entry which is preliminary data.</text>
</comment>
<keyword evidence="1" id="KW-1133">Transmembrane helix</keyword>
<evidence type="ECO:0000256" key="1">
    <source>
        <dbReference type="SAM" id="Phobius"/>
    </source>
</evidence>
<keyword evidence="1" id="KW-0812">Transmembrane</keyword>
<dbReference type="Proteomes" id="UP000663882">
    <property type="component" value="Unassembled WGS sequence"/>
</dbReference>
<gene>
    <name evidence="2" type="ORF">RFH988_LOCUS8861</name>
</gene>
<dbReference type="AlphaFoldDB" id="A0A813ZHU9"/>